<organism evidence="4 5">
    <name type="scientific">Parabacteroides segnis</name>
    <dbReference type="NCBI Taxonomy" id="2763058"/>
    <lineage>
        <taxon>Bacteria</taxon>
        <taxon>Pseudomonadati</taxon>
        <taxon>Bacteroidota</taxon>
        <taxon>Bacteroidia</taxon>
        <taxon>Bacteroidales</taxon>
        <taxon>Tannerellaceae</taxon>
        <taxon>Parabacteroides</taxon>
    </lineage>
</organism>
<dbReference type="InterPro" id="IPR037359">
    <property type="entry name" value="NST/OST"/>
</dbReference>
<evidence type="ECO:0000259" key="3">
    <source>
        <dbReference type="Pfam" id="PF00685"/>
    </source>
</evidence>
<dbReference type="Proteomes" id="UP000644010">
    <property type="component" value="Unassembled WGS sequence"/>
</dbReference>
<evidence type="ECO:0000313" key="4">
    <source>
        <dbReference type="EMBL" id="MBC5644962.1"/>
    </source>
</evidence>
<keyword evidence="1" id="KW-0808">Transferase</keyword>
<dbReference type="InterPro" id="IPR027417">
    <property type="entry name" value="P-loop_NTPase"/>
</dbReference>
<proteinExistence type="predicted"/>
<accession>A0ABR7E5C6</accession>
<gene>
    <name evidence="4" type="ORF">H8S77_18960</name>
</gene>
<keyword evidence="5" id="KW-1185">Reference proteome</keyword>
<evidence type="ECO:0000256" key="2">
    <source>
        <dbReference type="ARBA" id="ARBA00023180"/>
    </source>
</evidence>
<protein>
    <submittedName>
        <fullName evidence="4">Sulfotransferase domain-containing protein</fullName>
    </submittedName>
</protein>
<reference evidence="4 5" key="1">
    <citation type="submission" date="2020-08" db="EMBL/GenBank/DDBJ databases">
        <title>Genome public.</title>
        <authorList>
            <person name="Liu C."/>
            <person name="Sun Q."/>
        </authorList>
    </citation>
    <scope>NUCLEOTIDE SEQUENCE [LARGE SCALE GENOMIC DNA]</scope>
    <source>
        <strain evidence="4 5">BX2</strain>
    </source>
</reference>
<comment type="caution">
    <text evidence="4">The sequence shown here is derived from an EMBL/GenBank/DDBJ whole genome shotgun (WGS) entry which is preliminary data.</text>
</comment>
<dbReference type="PANTHER" id="PTHR10605:SF56">
    <property type="entry name" value="BIFUNCTIONAL HEPARAN SULFATE N-DEACETYLASE_N-SULFOTRANSFERASE"/>
    <property type="match status" value="1"/>
</dbReference>
<dbReference type="Gene3D" id="3.40.50.300">
    <property type="entry name" value="P-loop containing nucleotide triphosphate hydrolases"/>
    <property type="match status" value="1"/>
</dbReference>
<evidence type="ECO:0000256" key="1">
    <source>
        <dbReference type="ARBA" id="ARBA00022679"/>
    </source>
</evidence>
<dbReference type="Pfam" id="PF00685">
    <property type="entry name" value="Sulfotransfer_1"/>
    <property type="match status" value="1"/>
</dbReference>
<feature type="domain" description="Sulfotransferase" evidence="3">
    <location>
        <begin position="25"/>
        <end position="240"/>
    </location>
</feature>
<name>A0ABR7E5C6_9BACT</name>
<dbReference type="InterPro" id="IPR000863">
    <property type="entry name" value="Sulfotransferase_dom"/>
</dbReference>
<dbReference type="PANTHER" id="PTHR10605">
    <property type="entry name" value="HEPARAN SULFATE SULFOTRANSFERASE"/>
    <property type="match status" value="1"/>
</dbReference>
<sequence length="290" mass="34933">MEKSLKSYAKYLCCSLYRQHGNKLDFFIVGFQKCGTTSLFHYLDMHPLCLGTMEKEPLLFTSKYKPDFNKWDMLSFFRSRRLLKKNRKALLFEATPDYAFLEHVAERLYRHNPKAKLIMLVREPVSRAISEYNMVCEIVKKGESPREDVECAYYEYLQDPEQYPFSWFVEKEFSQIEQAGSFLSSAFYYPDFIRQGIYYVHLKRFYTFFAPKQILVLEDRELREHKKETLYEIETFLNIPHIDWKDEDLVNSNVGVYTQQVPAECKHALKKFFDPWNEKFFELIGRRMNW</sequence>
<keyword evidence="2" id="KW-0325">Glycoprotein</keyword>
<evidence type="ECO:0000313" key="5">
    <source>
        <dbReference type="Proteomes" id="UP000644010"/>
    </source>
</evidence>
<dbReference type="RefSeq" id="WP_186960726.1">
    <property type="nucleotide sequence ID" value="NZ_JACOOI010000024.1"/>
</dbReference>
<dbReference type="EMBL" id="JACOOI010000024">
    <property type="protein sequence ID" value="MBC5644962.1"/>
    <property type="molecule type" value="Genomic_DNA"/>
</dbReference>
<dbReference type="SUPFAM" id="SSF52540">
    <property type="entry name" value="P-loop containing nucleoside triphosphate hydrolases"/>
    <property type="match status" value="1"/>
</dbReference>